<protein>
    <submittedName>
        <fullName evidence="1">Uncharacterized protein</fullName>
    </submittedName>
</protein>
<sequence length="99" mass="11843">MEEKDEKQYFLKKTDGEYCPFTRIADISKSIESDQNDNLQNFSKDKSFSMNFEMNSNTKKRLFWTIVAPNKINRNNFRKNHGIPMIRRVAGRRGVRKHR</sequence>
<dbReference type="EMBL" id="BK032506">
    <property type="protein sequence ID" value="DAF43403.1"/>
    <property type="molecule type" value="Genomic_DNA"/>
</dbReference>
<proteinExistence type="predicted"/>
<name>A0A8S5RY14_9CAUD</name>
<evidence type="ECO:0000313" key="1">
    <source>
        <dbReference type="EMBL" id="DAF43403.1"/>
    </source>
</evidence>
<reference evidence="1" key="1">
    <citation type="journal article" date="2021" name="Proc. Natl. Acad. Sci. U.S.A.">
        <title>A Catalog of Tens of Thousands of Viruses from Human Metagenomes Reveals Hidden Associations with Chronic Diseases.</title>
        <authorList>
            <person name="Tisza M.J."/>
            <person name="Buck C.B."/>
        </authorList>
    </citation>
    <scope>NUCLEOTIDE SEQUENCE</scope>
    <source>
        <strain evidence="1">CtEJG5</strain>
    </source>
</reference>
<organism evidence="1">
    <name type="scientific">Siphoviridae sp. ctEJG5</name>
    <dbReference type="NCBI Taxonomy" id="2827814"/>
    <lineage>
        <taxon>Viruses</taxon>
        <taxon>Duplodnaviria</taxon>
        <taxon>Heunggongvirae</taxon>
        <taxon>Uroviricota</taxon>
        <taxon>Caudoviricetes</taxon>
    </lineage>
</organism>
<accession>A0A8S5RY14</accession>